<proteinExistence type="predicted"/>
<dbReference type="AlphaFoldDB" id="A0A517XW92"/>
<evidence type="ECO:0000256" key="1">
    <source>
        <dbReference type="SAM" id="Phobius"/>
    </source>
</evidence>
<keyword evidence="1" id="KW-1133">Transmembrane helix</keyword>
<feature type="transmembrane region" description="Helical" evidence="1">
    <location>
        <begin position="49"/>
        <end position="70"/>
    </location>
</feature>
<feature type="transmembrane region" description="Helical" evidence="1">
    <location>
        <begin position="82"/>
        <end position="103"/>
    </location>
</feature>
<gene>
    <name evidence="2" type="ORF">ETAA1_37460</name>
</gene>
<sequence>MPDDPEIDRREHELRLRERQVAVKERQIRLKELEHELEMKRLNADFARFGFTGTLAAAIVGLLVVLAMVITNAFATSKIETWIIAIVAAAVLLGAVAFGYFSLWELPRITGKIDKTGGGISAGSANDPK</sequence>
<name>A0A517XW92_9BACT</name>
<evidence type="ECO:0000313" key="3">
    <source>
        <dbReference type="Proteomes" id="UP000319576"/>
    </source>
</evidence>
<evidence type="ECO:0000313" key="2">
    <source>
        <dbReference type="EMBL" id="QDU21773.1"/>
    </source>
</evidence>
<organism evidence="2 3">
    <name type="scientific">Urbifossiella limnaea</name>
    <dbReference type="NCBI Taxonomy" id="2528023"/>
    <lineage>
        <taxon>Bacteria</taxon>
        <taxon>Pseudomonadati</taxon>
        <taxon>Planctomycetota</taxon>
        <taxon>Planctomycetia</taxon>
        <taxon>Gemmatales</taxon>
        <taxon>Gemmataceae</taxon>
        <taxon>Urbifossiella</taxon>
    </lineage>
</organism>
<protein>
    <submittedName>
        <fullName evidence="2">Uncharacterized protein</fullName>
    </submittedName>
</protein>
<accession>A0A517XW92</accession>
<reference evidence="2 3" key="1">
    <citation type="submission" date="2019-02" db="EMBL/GenBank/DDBJ databases">
        <title>Deep-cultivation of Planctomycetes and their phenomic and genomic characterization uncovers novel biology.</title>
        <authorList>
            <person name="Wiegand S."/>
            <person name="Jogler M."/>
            <person name="Boedeker C."/>
            <person name="Pinto D."/>
            <person name="Vollmers J."/>
            <person name="Rivas-Marin E."/>
            <person name="Kohn T."/>
            <person name="Peeters S.H."/>
            <person name="Heuer A."/>
            <person name="Rast P."/>
            <person name="Oberbeckmann S."/>
            <person name="Bunk B."/>
            <person name="Jeske O."/>
            <person name="Meyerdierks A."/>
            <person name="Storesund J.E."/>
            <person name="Kallscheuer N."/>
            <person name="Luecker S."/>
            <person name="Lage O.M."/>
            <person name="Pohl T."/>
            <person name="Merkel B.J."/>
            <person name="Hornburger P."/>
            <person name="Mueller R.-W."/>
            <person name="Bruemmer F."/>
            <person name="Labrenz M."/>
            <person name="Spormann A.M."/>
            <person name="Op den Camp H."/>
            <person name="Overmann J."/>
            <person name="Amann R."/>
            <person name="Jetten M.S.M."/>
            <person name="Mascher T."/>
            <person name="Medema M.H."/>
            <person name="Devos D.P."/>
            <person name="Kaster A.-K."/>
            <person name="Ovreas L."/>
            <person name="Rohde M."/>
            <person name="Galperin M.Y."/>
            <person name="Jogler C."/>
        </authorList>
    </citation>
    <scope>NUCLEOTIDE SEQUENCE [LARGE SCALE GENOMIC DNA]</scope>
    <source>
        <strain evidence="2 3">ETA_A1</strain>
    </source>
</reference>
<keyword evidence="1" id="KW-0812">Transmembrane</keyword>
<dbReference type="EMBL" id="CP036273">
    <property type="protein sequence ID" value="QDU21773.1"/>
    <property type="molecule type" value="Genomic_DNA"/>
</dbReference>
<dbReference type="KEGG" id="uli:ETAA1_37460"/>
<dbReference type="Proteomes" id="UP000319576">
    <property type="component" value="Chromosome"/>
</dbReference>
<keyword evidence="1" id="KW-0472">Membrane</keyword>
<keyword evidence="3" id="KW-1185">Reference proteome</keyword>